<reference evidence="1 2" key="1">
    <citation type="journal article" date="2020" name="Microbiol. Resour. Announc.">
        <title>Draft Genome Sequence of a Cladosporium Species Isolated from the Mesophotic Ascidian Didemnum maculosum.</title>
        <authorList>
            <person name="Gioti A."/>
            <person name="Siaperas R."/>
            <person name="Nikolaivits E."/>
            <person name="Le Goff G."/>
            <person name="Ouazzani J."/>
            <person name="Kotoulas G."/>
            <person name="Topakas E."/>
        </authorList>
    </citation>
    <scope>NUCLEOTIDE SEQUENCE [LARGE SCALE GENOMIC DNA]</scope>
    <source>
        <strain evidence="1 2">TM138-S3</strain>
    </source>
</reference>
<dbReference type="AlphaFoldDB" id="A0AB34KSG2"/>
<dbReference type="GO" id="GO:0005739">
    <property type="term" value="C:mitochondrion"/>
    <property type="evidence" value="ECO:0007669"/>
    <property type="project" value="TreeGrafter"/>
</dbReference>
<organism evidence="1 2">
    <name type="scientific">Cladosporium halotolerans</name>
    <dbReference type="NCBI Taxonomy" id="1052096"/>
    <lineage>
        <taxon>Eukaryota</taxon>
        <taxon>Fungi</taxon>
        <taxon>Dikarya</taxon>
        <taxon>Ascomycota</taxon>
        <taxon>Pezizomycotina</taxon>
        <taxon>Dothideomycetes</taxon>
        <taxon>Dothideomycetidae</taxon>
        <taxon>Cladosporiales</taxon>
        <taxon>Cladosporiaceae</taxon>
        <taxon>Cladosporium</taxon>
    </lineage>
</organism>
<evidence type="ECO:0000313" key="1">
    <source>
        <dbReference type="EMBL" id="KAL1587919.1"/>
    </source>
</evidence>
<comment type="caution">
    <text evidence="1">The sequence shown here is derived from an EMBL/GenBank/DDBJ whole genome shotgun (WGS) entry which is preliminary data.</text>
</comment>
<dbReference type="GeneID" id="96004614"/>
<evidence type="ECO:0000313" key="2">
    <source>
        <dbReference type="Proteomes" id="UP000803884"/>
    </source>
</evidence>
<evidence type="ECO:0008006" key="3">
    <source>
        <dbReference type="Google" id="ProtNLM"/>
    </source>
</evidence>
<gene>
    <name evidence="1" type="ORF">WHR41_03170</name>
</gene>
<dbReference type="RefSeq" id="XP_069231024.1">
    <property type="nucleotide sequence ID" value="XM_069371776.1"/>
</dbReference>
<dbReference type="InterPro" id="IPR038781">
    <property type="entry name" value="C365.16-ike"/>
</dbReference>
<proteinExistence type="predicted"/>
<dbReference type="Proteomes" id="UP000803884">
    <property type="component" value="Unassembled WGS sequence"/>
</dbReference>
<protein>
    <recommendedName>
        <fullName evidence="3">Sequence orphan</fullName>
    </recommendedName>
</protein>
<sequence length="278" mass="29461">MSVNATKAPSTEQISNLPETTHLNIAKRLFLDVLAALTAACSVSPIVAAVDKAVIESSTLLRPLTTTFLTTLQTTLLNPTHFFTSPSYRPMLLLYTGTYLAANASDTLTSLSSSPPLPATSTSTSAPKLAAVTATNLLLSLHKDTSFARAFGASAARFPAVAYPPFVVRDVITLTASFALPGVLAPHLPPELERVVSRTTAAQLTAPALSQWAATPLHLFALDLHARRGRLGYGERWGRVRQGWVGASVARMARVLPAYGVGAVVNGRVREGLMGRFG</sequence>
<dbReference type="PANTHER" id="PTHR37845:SF1">
    <property type="entry name" value="SEQUENCE ORPHAN"/>
    <property type="match status" value="1"/>
</dbReference>
<name>A0AB34KSG2_9PEZI</name>
<dbReference type="EMBL" id="JAAQHG020000008">
    <property type="protein sequence ID" value="KAL1587919.1"/>
    <property type="molecule type" value="Genomic_DNA"/>
</dbReference>
<keyword evidence="2" id="KW-1185">Reference proteome</keyword>
<dbReference type="PANTHER" id="PTHR37845">
    <property type="entry name" value="SEQUENCE ORPHAN"/>
    <property type="match status" value="1"/>
</dbReference>
<accession>A0AB34KSG2</accession>